<proteinExistence type="predicted"/>
<evidence type="ECO:0000313" key="3">
    <source>
        <dbReference type="Proteomes" id="UP000327013"/>
    </source>
</evidence>
<gene>
    <name evidence="2" type="ORF">FH972_023600</name>
</gene>
<comment type="caution">
    <text evidence="2">The sequence shown here is derived from an EMBL/GenBank/DDBJ whole genome shotgun (WGS) entry which is preliminary data.</text>
</comment>
<protein>
    <submittedName>
        <fullName evidence="2">Uncharacterized protein</fullName>
    </submittedName>
</protein>
<name>A0A5N6KW14_9ROSI</name>
<evidence type="ECO:0000256" key="1">
    <source>
        <dbReference type="SAM" id="MobiDB-lite"/>
    </source>
</evidence>
<organism evidence="2 3">
    <name type="scientific">Carpinus fangiana</name>
    <dbReference type="NCBI Taxonomy" id="176857"/>
    <lineage>
        <taxon>Eukaryota</taxon>
        <taxon>Viridiplantae</taxon>
        <taxon>Streptophyta</taxon>
        <taxon>Embryophyta</taxon>
        <taxon>Tracheophyta</taxon>
        <taxon>Spermatophyta</taxon>
        <taxon>Magnoliopsida</taxon>
        <taxon>eudicotyledons</taxon>
        <taxon>Gunneridae</taxon>
        <taxon>Pentapetalae</taxon>
        <taxon>rosids</taxon>
        <taxon>fabids</taxon>
        <taxon>Fagales</taxon>
        <taxon>Betulaceae</taxon>
        <taxon>Carpinus</taxon>
    </lineage>
</organism>
<feature type="compositionally biased region" description="Basic and acidic residues" evidence="1">
    <location>
        <begin position="289"/>
        <end position="307"/>
    </location>
</feature>
<dbReference type="AlphaFoldDB" id="A0A5N6KW14"/>
<keyword evidence="3" id="KW-1185">Reference proteome</keyword>
<feature type="region of interest" description="Disordered" evidence="1">
    <location>
        <begin position="245"/>
        <end position="428"/>
    </location>
</feature>
<feature type="compositionally biased region" description="Polar residues" evidence="1">
    <location>
        <begin position="338"/>
        <end position="352"/>
    </location>
</feature>
<reference evidence="2 3" key="1">
    <citation type="submission" date="2019-06" db="EMBL/GenBank/DDBJ databases">
        <title>A chromosomal-level reference genome of Carpinus fangiana (Coryloideae, Betulaceae).</title>
        <authorList>
            <person name="Yang X."/>
            <person name="Wang Z."/>
            <person name="Zhang L."/>
            <person name="Hao G."/>
            <person name="Liu J."/>
            <person name="Yang Y."/>
        </authorList>
    </citation>
    <scope>NUCLEOTIDE SEQUENCE [LARGE SCALE GENOMIC DNA]</scope>
    <source>
        <strain evidence="2">Cfa_2016G</strain>
        <tissue evidence="2">Leaf</tissue>
    </source>
</reference>
<feature type="compositionally biased region" description="Low complexity" evidence="1">
    <location>
        <begin position="319"/>
        <end position="330"/>
    </location>
</feature>
<dbReference type="EMBL" id="VIBQ01000014">
    <property type="protein sequence ID" value="KAB8349576.1"/>
    <property type="molecule type" value="Genomic_DNA"/>
</dbReference>
<sequence length="428" mass="47159">MSVPDSEGFIRQVMDALAGTMNQEKIGASPQPHNPKVLESYLTPASTDNQGFPASLQSRGDYLVWAAKFVAQVARDVAHQDIDQPQPCDLRKLESCLVDFSFISHVRDKDRLIQSIADTLNRTADDIAKRWREFERPEAPDRVVIAYDPPAGLSSEIMARWPTAVNLHKALRGIIRENHRSNYLCPFKPYCDKVDYKKGVRVDDYPLNSDMNSVSSFRREGRPSIIQQQQGCSAPASAWPRVSTGRCLELRPSPQTKKYGGIEETMRSPQFNPELTKDPASPQSQNAAMDKKPSDKKPSGQAHKDSHQGSSRKAPELKVSSSQVQAAGSTGQSGGSRTAPQTRGSSMATSDARSGLTLEARHADPEPIPTPSPTEADWTKADSERKRLERDEKGDTTASEADRHTAYQKAHSFRDHEVSHAGGSGSKK</sequence>
<accession>A0A5N6KW14</accession>
<evidence type="ECO:0000313" key="2">
    <source>
        <dbReference type="EMBL" id="KAB8349576.1"/>
    </source>
</evidence>
<feature type="compositionally biased region" description="Basic and acidic residues" evidence="1">
    <location>
        <begin position="377"/>
        <end position="405"/>
    </location>
</feature>
<dbReference type="Proteomes" id="UP000327013">
    <property type="component" value="Unassembled WGS sequence"/>
</dbReference>